<accession>A0A1H1FIF8</accession>
<protein>
    <submittedName>
        <fullName evidence="2">Uncharacterized protein</fullName>
    </submittedName>
</protein>
<evidence type="ECO:0000256" key="1">
    <source>
        <dbReference type="SAM" id="MobiDB-lite"/>
    </source>
</evidence>
<evidence type="ECO:0000313" key="3">
    <source>
        <dbReference type="Proteomes" id="UP000199289"/>
    </source>
</evidence>
<dbReference type="Proteomes" id="UP000199289">
    <property type="component" value="Unassembled WGS sequence"/>
</dbReference>
<evidence type="ECO:0000313" key="2">
    <source>
        <dbReference type="EMBL" id="SDR00873.1"/>
    </source>
</evidence>
<reference evidence="3" key="1">
    <citation type="submission" date="2016-10" db="EMBL/GenBank/DDBJ databases">
        <authorList>
            <person name="Varghese N."/>
            <person name="Submissions S."/>
        </authorList>
    </citation>
    <scope>NUCLEOTIDE SEQUENCE [LARGE SCALE GENOMIC DNA]</scope>
    <source>
        <strain evidence="3">CGMCC 1.12397</strain>
    </source>
</reference>
<dbReference type="AlphaFoldDB" id="A0A1H1FIF8"/>
<organism evidence="2 3">
    <name type="scientific">Halopelagius longus</name>
    <dbReference type="NCBI Taxonomy" id="1236180"/>
    <lineage>
        <taxon>Archaea</taxon>
        <taxon>Methanobacteriati</taxon>
        <taxon>Methanobacteriota</taxon>
        <taxon>Stenosarchaea group</taxon>
        <taxon>Halobacteria</taxon>
        <taxon>Halobacteriales</taxon>
        <taxon>Haloferacaceae</taxon>
    </lineage>
</organism>
<proteinExistence type="predicted"/>
<sequence length="44" mass="4640">MDTEGVDGVRHQSVGSAGIATTAAESNPTRYFSLGAERRSGDER</sequence>
<name>A0A1H1FIF8_9EURY</name>
<dbReference type="EMBL" id="FNKQ01000004">
    <property type="protein sequence ID" value="SDR00873.1"/>
    <property type="molecule type" value="Genomic_DNA"/>
</dbReference>
<feature type="region of interest" description="Disordered" evidence="1">
    <location>
        <begin position="1"/>
        <end position="44"/>
    </location>
</feature>
<gene>
    <name evidence="2" type="ORF">SAMN05216278_3237</name>
</gene>